<evidence type="ECO:0000256" key="5">
    <source>
        <dbReference type="ARBA" id="ARBA00022670"/>
    </source>
</evidence>
<feature type="binding site" evidence="9">
    <location>
        <position position="273"/>
    </location>
    <ligand>
        <name>Mn(2+)</name>
        <dbReference type="ChEBI" id="CHEBI:29035"/>
        <label>1</label>
    </ligand>
</feature>
<organism evidence="11 12">
    <name type="scientific">Craterilacuibacter sinensis</name>
    <dbReference type="NCBI Taxonomy" id="2686017"/>
    <lineage>
        <taxon>Bacteria</taxon>
        <taxon>Pseudomonadati</taxon>
        <taxon>Pseudomonadota</taxon>
        <taxon>Betaproteobacteria</taxon>
        <taxon>Neisseriales</taxon>
        <taxon>Neisseriaceae</taxon>
        <taxon>Craterilacuibacter</taxon>
    </lineage>
</organism>
<dbReference type="GO" id="GO:0030145">
    <property type="term" value="F:manganese ion binding"/>
    <property type="evidence" value="ECO:0007669"/>
    <property type="project" value="UniProtKB-UniRule"/>
</dbReference>
<dbReference type="FunFam" id="3.40.630.10:FF:000004">
    <property type="entry name" value="Probable cytosol aminopeptidase"/>
    <property type="match status" value="1"/>
</dbReference>
<dbReference type="HAMAP" id="MF_00181">
    <property type="entry name" value="Cytosol_peptidase_M17"/>
    <property type="match status" value="1"/>
</dbReference>
<dbReference type="SUPFAM" id="SSF52949">
    <property type="entry name" value="Macro domain-like"/>
    <property type="match status" value="1"/>
</dbReference>
<dbReference type="PANTHER" id="PTHR11963:SF23">
    <property type="entry name" value="CYTOSOL AMINOPEPTIDASE"/>
    <property type="match status" value="1"/>
</dbReference>
<dbReference type="EC" id="3.4.11.1" evidence="9"/>
<evidence type="ECO:0000256" key="8">
    <source>
        <dbReference type="ARBA" id="ARBA00023211"/>
    </source>
</evidence>
<feature type="domain" description="Cytosol aminopeptidase" evidence="10">
    <location>
        <begin position="348"/>
        <end position="355"/>
    </location>
</feature>
<dbReference type="InterPro" id="IPR043472">
    <property type="entry name" value="Macro_dom-like"/>
</dbReference>
<comment type="caution">
    <text evidence="11">The sequence shown here is derived from an EMBL/GenBank/DDBJ whole genome shotgun (WGS) entry which is preliminary data.</text>
</comment>
<comment type="similarity">
    <text evidence="3 9">Belongs to the peptidase M17 family.</text>
</comment>
<dbReference type="CDD" id="cd00433">
    <property type="entry name" value="Peptidase_M17"/>
    <property type="match status" value="1"/>
</dbReference>
<protein>
    <recommendedName>
        <fullName evidence="9">Probable cytosol aminopeptidase</fullName>
        <ecNumber evidence="9">3.4.11.1</ecNumber>
    </recommendedName>
    <alternativeName>
        <fullName evidence="9">Leucine aminopeptidase</fullName>
        <shortName evidence="9">LAP</shortName>
        <ecNumber evidence="9">3.4.11.10</ecNumber>
    </alternativeName>
    <alternativeName>
        <fullName evidence="9">Leucyl aminopeptidase</fullName>
    </alternativeName>
</protein>
<dbReference type="InterPro" id="IPR011356">
    <property type="entry name" value="Leucine_aapep/pepB"/>
</dbReference>
<dbReference type="NCBIfam" id="NF002074">
    <property type="entry name" value="PRK00913.1-4"/>
    <property type="match status" value="1"/>
</dbReference>
<feature type="binding site" evidence="9">
    <location>
        <position position="352"/>
    </location>
    <ligand>
        <name>Mn(2+)</name>
        <dbReference type="ChEBI" id="CHEBI:29035"/>
        <label>2</label>
    </ligand>
</feature>
<accession>A0A845BUG2</accession>
<feature type="binding site" evidence="9">
    <location>
        <position position="352"/>
    </location>
    <ligand>
        <name>Mn(2+)</name>
        <dbReference type="ChEBI" id="CHEBI:29035"/>
        <label>1</label>
    </ligand>
</feature>
<dbReference type="Gene3D" id="3.40.630.10">
    <property type="entry name" value="Zn peptidases"/>
    <property type="match status" value="1"/>
</dbReference>
<dbReference type="AlphaFoldDB" id="A0A845BUG2"/>
<evidence type="ECO:0000256" key="7">
    <source>
        <dbReference type="ARBA" id="ARBA00022801"/>
    </source>
</evidence>
<comment type="catalytic activity">
    <reaction evidence="1 9">
        <text>Release of an N-terminal amino acid, Xaa-|-Yaa-, in which Xaa is preferably Leu, but may be other amino acids including Pro although not Arg or Lys, and Yaa may be Pro. Amino acid amides and methyl esters are also readily hydrolyzed, but rates on arylamides are exceedingly low.</text>
        <dbReference type="EC" id="3.4.11.1"/>
    </reaction>
</comment>
<feature type="binding site" evidence="9">
    <location>
        <position position="273"/>
    </location>
    <ligand>
        <name>Mn(2+)</name>
        <dbReference type="ChEBI" id="CHEBI:29035"/>
        <label>2</label>
    </ligand>
</feature>
<dbReference type="GO" id="GO:0005737">
    <property type="term" value="C:cytoplasm"/>
    <property type="evidence" value="ECO:0007669"/>
    <property type="project" value="UniProtKB-SubCell"/>
</dbReference>
<keyword evidence="8 9" id="KW-0464">Manganese</keyword>
<dbReference type="InterPro" id="IPR023042">
    <property type="entry name" value="Peptidase_M17_leu_NH2_pept"/>
</dbReference>
<comment type="function">
    <text evidence="9">Presumably involved in the processing and regular turnover of intracellular proteins. Catalyzes the removal of unsubstituted N-terminal amino acids from various peptides.</text>
</comment>
<evidence type="ECO:0000259" key="10">
    <source>
        <dbReference type="PROSITE" id="PS00631"/>
    </source>
</evidence>
<dbReference type="Pfam" id="PF02789">
    <property type="entry name" value="Peptidase_M17_N"/>
    <property type="match status" value="1"/>
</dbReference>
<evidence type="ECO:0000256" key="6">
    <source>
        <dbReference type="ARBA" id="ARBA00022723"/>
    </source>
</evidence>
<dbReference type="RefSeq" id="WP_160797613.1">
    <property type="nucleotide sequence ID" value="NZ_WSSB01000012.1"/>
</dbReference>
<feature type="binding site" evidence="9">
    <location>
        <position position="291"/>
    </location>
    <ligand>
        <name>Mn(2+)</name>
        <dbReference type="ChEBI" id="CHEBI:29035"/>
        <label>2</label>
    </ligand>
</feature>
<dbReference type="EC" id="3.4.11.10" evidence="9"/>
<evidence type="ECO:0000256" key="9">
    <source>
        <dbReference type="HAMAP-Rule" id="MF_00181"/>
    </source>
</evidence>
<keyword evidence="9" id="KW-0963">Cytoplasm</keyword>
<proteinExistence type="inferred from homology"/>
<evidence type="ECO:0000313" key="12">
    <source>
        <dbReference type="Proteomes" id="UP000467214"/>
    </source>
</evidence>
<dbReference type="NCBIfam" id="NF002073">
    <property type="entry name" value="PRK00913.1-2"/>
    <property type="match status" value="1"/>
</dbReference>
<dbReference type="Pfam" id="PF00883">
    <property type="entry name" value="Peptidase_M17"/>
    <property type="match status" value="1"/>
</dbReference>
<keyword evidence="5 9" id="KW-0645">Protease</keyword>
<dbReference type="Proteomes" id="UP000467214">
    <property type="component" value="Unassembled WGS sequence"/>
</dbReference>
<feature type="binding site" evidence="9">
    <location>
        <position position="350"/>
    </location>
    <ligand>
        <name>Mn(2+)</name>
        <dbReference type="ChEBI" id="CHEBI:29035"/>
        <label>1</label>
    </ligand>
</feature>
<dbReference type="PROSITE" id="PS00631">
    <property type="entry name" value="CYTOSOL_AP"/>
    <property type="match status" value="1"/>
</dbReference>
<dbReference type="InterPro" id="IPR008283">
    <property type="entry name" value="Peptidase_M17_N"/>
</dbReference>
<dbReference type="PANTHER" id="PTHR11963">
    <property type="entry name" value="LEUCINE AMINOPEPTIDASE-RELATED"/>
    <property type="match status" value="1"/>
</dbReference>
<dbReference type="GO" id="GO:0070006">
    <property type="term" value="F:metalloaminopeptidase activity"/>
    <property type="evidence" value="ECO:0007669"/>
    <property type="project" value="InterPro"/>
</dbReference>
<evidence type="ECO:0000256" key="4">
    <source>
        <dbReference type="ARBA" id="ARBA00022438"/>
    </source>
</evidence>
<dbReference type="NCBIfam" id="NF002077">
    <property type="entry name" value="PRK00913.2-4"/>
    <property type="match status" value="1"/>
</dbReference>
<dbReference type="GO" id="GO:0006508">
    <property type="term" value="P:proteolysis"/>
    <property type="evidence" value="ECO:0007669"/>
    <property type="project" value="UniProtKB-KW"/>
</dbReference>
<feature type="active site" evidence="9">
    <location>
        <position position="354"/>
    </location>
</feature>
<reference evidence="11 12" key="1">
    <citation type="submission" date="2019-12" db="EMBL/GenBank/DDBJ databases">
        <title>Neisseriaceae gen. nov. sp. Genome sequencing and assembly.</title>
        <authorList>
            <person name="Liu Z."/>
            <person name="Li A."/>
        </authorList>
    </citation>
    <scope>NUCLEOTIDE SEQUENCE [LARGE SCALE GENOMIC DNA]</scope>
    <source>
        <strain evidence="11 12">B2N2-7</strain>
    </source>
</reference>
<dbReference type="Gene3D" id="3.40.220.10">
    <property type="entry name" value="Leucine Aminopeptidase, subunit E, domain 1"/>
    <property type="match status" value="1"/>
</dbReference>
<feature type="binding site" evidence="9">
    <location>
        <position position="268"/>
    </location>
    <ligand>
        <name>Mn(2+)</name>
        <dbReference type="ChEBI" id="CHEBI:29035"/>
        <label>2</label>
    </ligand>
</feature>
<gene>
    <name evidence="9" type="primary">pepA</name>
    <name evidence="11" type="ORF">GQF02_12560</name>
</gene>
<dbReference type="PRINTS" id="PR00481">
    <property type="entry name" value="LAMNOPPTDASE"/>
</dbReference>
<evidence type="ECO:0000256" key="2">
    <source>
        <dbReference type="ARBA" id="ARBA00000967"/>
    </source>
</evidence>
<keyword evidence="7 9" id="KW-0378">Hydrolase</keyword>
<keyword evidence="12" id="KW-1185">Reference proteome</keyword>
<evidence type="ECO:0000256" key="1">
    <source>
        <dbReference type="ARBA" id="ARBA00000135"/>
    </source>
</evidence>
<keyword evidence="4 9" id="KW-0031">Aminopeptidase</keyword>
<evidence type="ECO:0000313" key="11">
    <source>
        <dbReference type="EMBL" id="MXR37806.1"/>
    </source>
</evidence>
<comment type="catalytic activity">
    <reaction evidence="2 9">
        <text>Release of an N-terminal amino acid, preferentially leucine, but not glutamic or aspartic acids.</text>
        <dbReference type="EC" id="3.4.11.10"/>
    </reaction>
</comment>
<name>A0A845BUG2_9NEIS</name>
<keyword evidence="6 9" id="KW-0479">Metal-binding</keyword>
<dbReference type="InterPro" id="IPR000819">
    <property type="entry name" value="Peptidase_M17_C"/>
</dbReference>
<sequence length="522" mass="56517">MEFNIKSGSPEKQRVACVVVGVYESRKLTLAADLLDRISNGFIGDVLRRGDMEGKLGSTLLLHSVPHTLCDRVLLVGLGKEREFRAKEYREAIRTSARALTQTSSSEVVSYLSELSVKKHDVEWMVEQACVVTLDTLYRCDTYKSRQDESVREPRKFTLAVPRRSDLADGERGLARGQAIAAGMKLTKDLGNAPGNVCTPDYLAHQARAIAESFGAEAEILDKAAIEEAGMGSFLAVAKGSELEPRFIVLRYFGAKDKADKPFVLVGKGITFDSGGISLKPGEAMDEMKYDMGGAAAVLGTFRAAVEMKLPLNIVVLIPTCENMPSGRALKPGDIVTSMSGQTIEVLNTDAEGRLILCDALTYAERFEPAAVIDVATLTGACIIALGHVATGLYSSQDSLARDLVAAGEEVGDRAWHMPLWEEYQELLKSPFADMANIGGRAGGSISAACFLSRFAKAYDWAHLDIAGTAWKSGKDKGSTGRPVPLLVQYLQDRADIALGNVVRRGRPRREVTEAPDQHDAD</sequence>
<comment type="subcellular location">
    <subcellularLocation>
        <location evidence="9">Cytoplasm</location>
    </subcellularLocation>
</comment>
<evidence type="ECO:0000256" key="3">
    <source>
        <dbReference type="ARBA" id="ARBA00009528"/>
    </source>
</evidence>
<comment type="cofactor">
    <cofactor evidence="9">
        <name>Mn(2+)</name>
        <dbReference type="ChEBI" id="CHEBI:29035"/>
    </cofactor>
    <text evidence="9">Binds 2 manganese ions per subunit.</text>
</comment>
<dbReference type="SUPFAM" id="SSF53187">
    <property type="entry name" value="Zn-dependent exopeptidases"/>
    <property type="match status" value="1"/>
</dbReference>
<dbReference type="EMBL" id="WSSB01000012">
    <property type="protein sequence ID" value="MXR37806.1"/>
    <property type="molecule type" value="Genomic_DNA"/>
</dbReference>
<feature type="active site" evidence="9">
    <location>
        <position position="280"/>
    </location>
</feature>